<name>A0A0L1KDF0_9SPHN</name>
<dbReference type="AlphaFoldDB" id="A0A0L1KDF0"/>
<protein>
    <submittedName>
        <fullName evidence="1">Uncharacterized protein</fullName>
    </submittedName>
</protein>
<evidence type="ECO:0000313" key="1">
    <source>
        <dbReference type="EMBL" id="KNH01892.1"/>
    </source>
</evidence>
<evidence type="ECO:0000313" key="2">
    <source>
        <dbReference type="Proteomes" id="UP000037446"/>
    </source>
</evidence>
<proteinExistence type="predicted"/>
<sequence length="76" mass="8505">MIDCADEQIEDLATRFDLQLASGGALLAERCRRAPSEVQALWANFVCAICEIHEARMLIAAFRAWQALEKAKPLPF</sequence>
<gene>
    <name evidence="1" type="ORF">J121_91</name>
</gene>
<organism evidence="1 2">
    <name type="scientific">Qipengyuania citrea LAMA 915</name>
    <dbReference type="NCBI Taxonomy" id="1306953"/>
    <lineage>
        <taxon>Bacteria</taxon>
        <taxon>Pseudomonadati</taxon>
        <taxon>Pseudomonadota</taxon>
        <taxon>Alphaproteobacteria</taxon>
        <taxon>Sphingomonadales</taxon>
        <taxon>Erythrobacteraceae</taxon>
        <taxon>Qipengyuania</taxon>
    </lineage>
</organism>
<reference evidence="1" key="1">
    <citation type="submission" date="2015-02" db="EMBL/GenBank/DDBJ databases">
        <authorList>
            <person name="Chooi Y.-H."/>
        </authorList>
    </citation>
    <scope>NUCLEOTIDE SEQUENCE [LARGE SCALE GENOMIC DNA]</scope>
    <source>
        <strain evidence="1">LAMA 915</strain>
    </source>
</reference>
<dbReference type="PATRIC" id="fig|1306953.7.peg.93"/>
<accession>A0A0L1KDF0</accession>
<comment type="caution">
    <text evidence="1">The sequence shown here is derived from an EMBL/GenBank/DDBJ whole genome shotgun (WGS) entry which is preliminary data.</text>
</comment>
<dbReference type="Proteomes" id="UP000037446">
    <property type="component" value="Unassembled WGS sequence"/>
</dbReference>
<dbReference type="EMBL" id="JYNE01000025">
    <property type="protein sequence ID" value="KNH01892.1"/>
    <property type="molecule type" value="Genomic_DNA"/>
</dbReference>